<dbReference type="SUPFAM" id="SSF103515">
    <property type="entry name" value="Autotransporter"/>
    <property type="match status" value="1"/>
</dbReference>
<dbReference type="Proteomes" id="UP000256748">
    <property type="component" value="Unassembled WGS sequence"/>
</dbReference>
<dbReference type="InterPro" id="IPR011050">
    <property type="entry name" value="Pectin_lyase_fold/virulence"/>
</dbReference>
<dbReference type="AlphaFoldDB" id="A0A3E1BYF7"/>
<dbReference type="NCBIfam" id="TIGR04393">
    <property type="entry name" value="rpt_T5SS_PEPC"/>
    <property type="match status" value="14"/>
</dbReference>
<gene>
    <name evidence="1" type="ORF">B5K10_02370</name>
</gene>
<feature type="non-terminal residue" evidence="1">
    <location>
        <position position="1173"/>
    </location>
</feature>
<comment type="caution">
    <text evidence="1">The sequence shown here is derived from an EMBL/GenBank/DDBJ whole genome shotgun (WGS) entry which is preliminary data.</text>
</comment>
<dbReference type="InterPro" id="IPR030895">
    <property type="entry name" value="T5SS_PEPC_rpt"/>
</dbReference>
<accession>A0A3E1BYF7</accession>
<evidence type="ECO:0008006" key="3">
    <source>
        <dbReference type="Google" id="ProtNLM"/>
    </source>
</evidence>
<reference evidence="1 2" key="1">
    <citation type="submission" date="2017-03" db="EMBL/GenBank/DDBJ databases">
        <title>Genome analysis of Rhizobial strains effectives or ineffectives for nitrogen fixation isolated from bean seeds.</title>
        <authorList>
            <person name="Peralta H."/>
            <person name="Aguilar-Vera A."/>
            <person name="Mora Y."/>
            <person name="Vargas-Lagunas C."/>
            <person name="Girard L."/>
            <person name="Mora J."/>
        </authorList>
    </citation>
    <scope>NUCLEOTIDE SEQUENCE [LARGE SCALE GENOMIC DNA]</scope>
    <source>
        <strain evidence="1 2">CCGM5</strain>
    </source>
</reference>
<evidence type="ECO:0000313" key="1">
    <source>
        <dbReference type="EMBL" id="RFC00303.1"/>
    </source>
</evidence>
<protein>
    <recommendedName>
        <fullName evidence="3">Autotransporter outer membrane beta-barrel domain-containing protein</fullName>
    </recommendedName>
</protein>
<dbReference type="InterPro" id="IPR036709">
    <property type="entry name" value="Autotransporte_beta_dom_sf"/>
</dbReference>
<proteinExistence type="predicted"/>
<organism evidence="1 2">
    <name type="scientific">Rhizobium leguminosarum bv. trifolii</name>
    <dbReference type="NCBI Taxonomy" id="386"/>
    <lineage>
        <taxon>Bacteria</taxon>
        <taxon>Pseudomonadati</taxon>
        <taxon>Pseudomonadota</taxon>
        <taxon>Alphaproteobacteria</taxon>
        <taxon>Hyphomicrobiales</taxon>
        <taxon>Rhizobiaceae</taxon>
        <taxon>Rhizobium/Agrobacterium group</taxon>
        <taxon>Rhizobium</taxon>
    </lineage>
</organism>
<sequence>MSIALSTTALVGLVLPETADAQETWVGGTSGDWFDSTNWNPGAVPTASTDVVINTAAPNQAVVNGGSASAQTLFVGRDAGSTGTLAILNGGAVSNADTGIVGNAAGSAGTVTVDGAGSTWTNSQSLVIGAHGVGILNIQNGGAVTFAGGGDLVLGNFVPGSGTVTVDGLGSKLTGSGKAQVGLNGHGVLTISNGGAVSNGDGVIGSFVSSTGTVTVKDAGSSWTNSGLLTVGDKGTGTLNIQNGGTVSNADTGIVGNAADSAGTVTVDGAGSTWTNSQSLAIGAHGVGILNIQNGGAVTFAGGGDLVLGNFVPGSGTVTVDGLGSQLTGSGKAQIGLNGHGALTISNGGAVSNGDGVIGSFVSSTGTVTVKDAGSSWINSGLLTVGDKGTGALNIQNGGTVSNVDTGIVGNTAGSNGVVTVNGVGSTWTNSSSLMVGQSGTGSLTVSNGGAVSNAGDAALGFMSGSTGTATITGPGSVWTSNGAFFYVGNNGTGTLTLSNGGVVANAGDAAVAFSAISTSTATVDGVGSKWTNGGILTVGRDGIGTLNVTNGGAVANTNGVIGSAAGSSGVVKVDGAGSTWANSSSLLVGQSGAGSLTVSNGGAVSNIGDAALGFMSGSTGTATITGPGSVWTSNGAFFYVGNNGIGTLAVSNGGVVANAGDAAVAFSAISTSAATVNGVGSKWTNGGILTVGRDGIGTLNITNGGEVSGASGILGDSVGSTGTATVDGAGSTFASTGNLIVGLDGTGAVKITAGGTASDVDGTVGYHVGSIGTAIVDGAGSSWENSGALELGRSGNGTLTISNGGVVSSSGTVLIAGQGAATGTLNIGGAAGSPATAAGTLNASNIQFGLGSGTINFNHTETNYTFAPVIGGDGTINQLAGNTNLTADNSAFTGDTNVTGGRLAVNGSLANSIVTVSGGGILGGTGTVGGIVAKSGGIVGPGNSIGTLNVNGNVSFASGSTYQLEVDTAGQSDKIAASGTATLNGGTVLVTGVSGASALGMHYTILTAGGGVTGAFDGAGAASATPFLTYGLSYDPNNVYLDISRSNVTFGSVGLTPNQVAAGGGAENLGLGNSIYDAVLGLSGDQARDAFDQLSGEIHASARTALIEDSRFLRSAVNDRIRAAFDSVGASGDTVVTYDDGKPRAAAATTDGLAVWSQGFGSWGHTEGDGNA</sequence>
<dbReference type="EMBL" id="NAOO01000003">
    <property type="protein sequence ID" value="RFC00303.1"/>
    <property type="molecule type" value="Genomic_DNA"/>
</dbReference>
<evidence type="ECO:0000313" key="2">
    <source>
        <dbReference type="Proteomes" id="UP000256748"/>
    </source>
</evidence>
<name>A0A3E1BYF7_RHILT</name>
<dbReference type="SUPFAM" id="SSF51126">
    <property type="entry name" value="Pectin lyase-like"/>
    <property type="match status" value="1"/>
</dbReference>